<organism evidence="2 3">
    <name type="scientific">Candidatus Ryanbacteria bacterium RIFCSPHIGHO2_02_FULL_45_13b</name>
    <dbReference type="NCBI Taxonomy" id="1802117"/>
    <lineage>
        <taxon>Bacteria</taxon>
        <taxon>Candidatus Ryaniibacteriota</taxon>
    </lineage>
</organism>
<dbReference type="GO" id="GO:0005737">
    <property type="term" value="C:cytoplasm"/>
    <property type="evidence" value="ECO:0007669"/>
    <property type="project" value="TreeGrafter"/>
</dbReference>
<dbReference type="Gene3D" id="3.20.20.140">
    <property type="entry name" value="Metal-dependent hydrolases"/>
    <property type="match status" value="1"/>
</dbReference>
<dbReference type="InterPro" id="IPR013108">
    <property type="entry name" value="Amidohydro_3"/>
</dbReference>
<dbReference type="Pfam" id="PF07969">
    <property type="entry name" value="Amidohydro_3"/>
    <property type="match status" value="2"/>
</dbReference>
<name>A0A1G2G9F3_9BACT</name>
<dbReference type="GO" id="GO:0004038">
    <property type="term" value="F:allantoinase activity"/>
    <property type="evidence" value="ECO:0007669"/>
    <property type="project" value="TreeGrafter"/>
</dbReference>
<dbReference type="InterPro" id="IPR023100">
    <property type="entry name" value="D-aminoacylase_insert_dom_sf"/>
</dbReference>
<dbReference type="PANTHER" id="PTHR43668">
    <property type="entry name" value="ALLANTOINASE"/>
    <property type="match status" value="1"/>
</dbReference>
<dbReference type="GO" id="GO:0006145">
    <property type="term" value="P:purine nucleobase catabolic process"/>
    <property type="evidence" value="ECO:0007669"/>
    <property type="project" value="TreeGrafter"/>
</dbReference>
<evidence type="ECO:0000313" key="2">
    <source>
        <dbReference type="EMBL" id="OGZ46884.1"/>
    </source>
</evidence>
<dbReference type="Gene3D" id="3.30.1490.130">
    <property type="entry name" value="D-aminoacylase. Domain 3"/>
    <property type="match status" value="1"/>
</dbReference>
<dbReference type="AlphaFoldDB" id="A0A1G2G9F3"/>
<dbReference type="PANTHER" id="PTHR43668:SF4">
    <property type="entry name" value="ALLANTOINASE"/>
    <property type="match status" value="1"/>
</dbReference>
<dbReference type="SUPFAM" id="SSF51556">
    <property type="entry name" value="Metallo-dependent hydrolases"/>
    <property type="match status" value="1"/>
</dbReference>
<dbReference type="Gene3D" id="2.30.40.10">
    <property type="entry name" value="Urease, subunit C, domain 1"/>
    <property type="match status" value="1"/>
</dbReference>
<accession>A0A1G2G9F3</accession>
<gene>
    <name evidence="2" type="ORF">A3J54_00290</name>
</gene>
<dbReference type="EMBL" id="MHNN01000005">
    <property type="protein sequence ID" value="OGZ46884.1"/>
    <property type="molecule type" value="Genomic_DNA"/>
</dbReference>
<dbReference type="STRING" id="1802117.A3J54_00290"/>
<dbReference type="InterPro" id="IPR032466">
    <property type="entry name" value="Metal_Hydrolase"/>
</dbReference>
<dbReference type="InterPro" id="IPR011059">
    <property type="entry name" value="Metal-dep_hydrolase_composite"/>
</dbReference>
<comment type="caution">
    <text evidence="2">The sequence shown here is derived from an EMBL/GenBank/DDBJ whole genome shotgun (WGS) entry which is preliminary data.</text>
</comment>
<dbReference type="SUPFAM" id="SSF51338">
    <property type="entry name" value="Composite domain of metallo-dependent hydrolases"/>
    <property type="match status" value="1"/>
</dbReference>
<feature type="domain" description="Amidohydrolase 3" evidence="1">
    <location>
        <begin position="46"/>
        <end position="249"/>
    </location>
</feature>
<sequence length="530" mass="58263">MKYDILIQNGTIVDGSGKTPRAGTVAVKDGKIADIGARVKGEAETIIDATDHMVSPGFIDITNHSDTHWTLFDYPSQASMLRQGITSVIGGSCGTSLAPLIHGSVSAKSVQKWVDVSRINVNWLRMREFFEELQRHNLGVHFGTLVGHGTLRRDIMEDAVRPANMDEIQRMGYLLDQALEEHAFGLSLGLTFSHGRPATDEELIELAKIVAARDRLLTVHLRDEGKDILPAITEILRIARASGARTHIVHFKLIGRDAWNQSSRAFQLLRSGREEGLDITINAFPYQSTGSLLYALLPSANRDGGKNVILQQIKNPQSRHLLLANLRNLTLHYATICIASAKHTPQLAGKSLKDLAEHWNMTPEDALLEALVVNDLAVTVFSKTINEKNMEAIYREPYAYFSTDGIGYEVPNTNDSMAQNLVHPRSFGATARFLGHIVRDTSSLTWEDAISKMTLAPAMLLRLKGERGLLKKGAVADITIFDPAHIQDSATYANPFQHPVGIPWVIVGGVIAVRKGELTGKRVGTILQAD</sequence>
<proteinExistence type="predicted"/>
<feature type="domain" description="Amidohydrolase 3" evidence="1">
    <location>
        <begin position="426"/>
        <end position="511"/>
    </location>
</feature>
<evidence type="ECO:0000313" key="3">
    <source>
        <dbReference type="Proteomes" id="UP000176576"/>
    </source>
</evidence>
<dbReference type="GO" id="GO:0016811">
    <property type="term" value="F:hydrolase activity, acting on carbon-nitrogen (but not peptide) bonds, in linear amides"/>
    <property type="evidence" value="ECO:0007669"/>
    <property type="project" value="InterPro"/>
</dbReference>
<evidence type="ECO:0000259" key="1">
    <source>
        <dbReference type="Pfam" id="PF07969"/>
    </source>
</evidence>
<dbReference type="Proteomes" id="UP000176576">
    <property type="component" value="Unassembled WGS sequence"/>
</dbReference>
<protein>
    <recommendedName>
        <fullName evidence="1">Amidohydrolase 3 domain-containing protein</fullName>
    </recommendedName>
</protein>
<dbReference type="InterPro" id="IPR050138">
    <property type="entry name" value="DHOase/Allantoinase_Hydrolase"/>
</dbReference>
<reference evidence="2 3" key="1">
    <citation type="journal article" date="2016" name="Nat. Commun.">
        <title>Thousands of microbial genomes shed light on interconnected biogeochemical processes in an aquifer system.</title>
        <authorList>
            <person name="Anantharaman K."/>
            <person name="Brown C.T."/>
            <person name="Hug L.A."/>
            <person name="Sharon I."/>
            <person name="Castelle C.J."/>
            <person name="Probst A.J."/>
            <person name="Thomas B.C."/>
            <person name="Singh A."/>
            <person name="Wilkins M.J."/>
            <person name="Karaoz U."/>
            <person name="Brodie E.L."/>
            <person name="Williams K.H."/>
            <person name="Hubbard S.S."/>
            <person name="Banfield J.F."/>
        </authorList>
    </citation>
    <scope>NUCLEOTIDE SEQUENCE [LARGE SCALE GENOMIC DNA]</scope>
</reference>